<dbReference type="OrthoDB" id="1682769at2"/>
<proteinExistence type="predicted"/>
<organism evidence="2 3">
    <name type="scientific">Schwartzia succinivorans DSM 10502</name>
    <dbReference type="NCBI Taxonomy" id="1123243"/>
    <lineage>
        <taxon>Bacteria</taxon>
        <taxon>Bacillati</taxon>
        <taxon>Bacillota</taxon>
        <taxon>Negativicutes</taxon>
        <taxon>Selenomonadales</taxon>
        <taxon>Selenomonadaceae</taxon>
        <taxon>Schwartzia</taxon>
    </lineage>
</organism>
<dbReference type="STRING" id="1123243.SAMN02745190_01617"/>
<dbReference type="AlphaFoldDB" id="A0A1M4XUM6"/>
<evidence type="ECO:0000313" key="3">
    <source>
        <dbReference type="Proteomes" id="UP000184404"/>
    </source>
</evidence>
<evidence type="ECO:0000313" key="2">
    <source>
        <dbReference type="EMBL" id="SHE97209.1"/>
    </source>
</evidence>
<dbReference type="RefSeq" id="WP_072935700.1">
    <property type="nucleotide sequence ID" value="NZ_FQUG01000005.1"/>
</dbReference>
<name>A0A1M4XUM6_9FIRM</name>
<protein>
    <submittedName>
        <fullName evidence="2">Zinc-ribbon domain-containing protein</fullName>
    </submittedName>
</protein>
<keyword evidence="3" id="KW-1185">Reference proteome</keyword>
<dbReference type="Pfam" id="PF13240">
    <property type="entry name" value="Zn_Ribbon_1"/>
    <property type="match status" value="1"/>
</dbReference>
<gene>
    <name evidence="2" type="ORF">SAMN02745190_01617</name>
</gene>
<dbReference type="EMBL" id="FQUG01000005">
    <property type="protein sequence ID" value="SHE97209.1"/>
    <property type="molecule type" value="Genomic_DNA"/>
</dbReference>
<sequence length="213" mass="24208">MSKFCTNCGEALTEGTRFCVKCGAEISADRKEINDVQQYEAVNREPEQDEKLGYEKDFEEYEDEKDFVYYVKKVLVFALLAAVMFESKYYHKHDHLYIPAVIQETFGIGSSADIEKVKNSSLREFPGVKIGKEMDRFFDDAKWSSEDMGKGGKRVTCSGTCIWEGRTSKAKISFIVVNNGILGYGAVTMNGVKLSPEDSQDVMRTIMRREYSL</sequence>
<accession>A0A1M4XUM6</accession>
<reference evidence="2 3" key="1">
    <citation type="submission" date="2016-11" db="EMBL/GenBank/DDBJ databases">
        <authorList>
            <person name="Jaros S."/>
            <person name="Januszkiewicz K."/>
            <person name="Wedrychowicz H."/>
        </authorList>
    </citation>
    <scope>NUCLEOTIDE SEQUENCE [LARGE SCALE GENOMIC DNA]</scope>
    <source>
        <strain evidence="2 3">DSM 10502</strain>
    </source>
</reference>
<dbReference type="InterPro" id="IPR026870">
    <property type="entry name" value="Zinc_ribbon_dom"/>
</dbReference>
<evidence type="ECO:0000259" key="1">
    <source>
        <dbReference type="Pfam" id="PF13240"/>
    </source>
</evidence>
<dbReference type="Proteomes" id="UP000184404">
    <property type="component" value="Unassembled WGS sequence"/>
</dbReference>
<feature type="domain" description="Zinc-ribbon" evidence="1">
    <location>
        <begin position="4"/>
        <end position="25"/>
    </location>
</feature>